<dbReference type="Proteomes" id="UP000007590">
    <property type="component" value="Chromosome"/>
</dbReference>
<dbReference type="eggNOG" id="COG1075">
    <property type="taxonomic scope" value="Bacteria"/>
</dbReference>
<organism evidence="3 4">
    <name type="scientific">Solitalea canadensis (strain ATCC 29591 / DSM 3403 / JCM 21819 / LMG 8368 / NBRC 15130 / NCIMB 12057 / USAM 9D)</name>
    <name type="common">Flexibacter canadensis</name>
    <dbReference type="NCBI Taxonomy" id="929556"/>
    <lineage>
        <taxon>Bacteria</taxon>
        <taxon>Pseudomonadati</taxon>
        <taxon>Bacteroidota</taxon>
        <taxon>Sphingobacteriia</taxon>
        <taxon>Sphingobacteriales</taxon>
        <taxon>Sphingobacteriaceae</taxon>
        <taxon>Solitalea</taxon>
    </lineage>
</organism>
<protein>
    <submittedName>
        <fullName evidence="3">Uncharacterized protein</fullName>
    </submittedName>
</protein>
<evidence type="ECO:0000259" key="2">
    <source>
        <dbReference type="Pfam" id="PF19408"/>
    </source>
</evidence>
<dbReference type="Gene3D" id="3.40.50.1820">
    <property type="entry name" value="alpha/beta hydrolase"/>
    <property type="match status" value="1"/>
</dbReference>
<dbReference type="Pfam" id="PF18962">
    <property type="entry name" value="Por_Secre_tail"/>
    <property type="match status" value="1"/>
</dbReference>
<dbReference type="RefSeq" id="WP_014678571.1">
    <property type="nucleotide sequence ID" value="NC_017770.1"/>
</dbReference>
<dbReference type="InterPro" id="IPR045829">
    <property type="entry name" value="PKD_6"/>
</dbReference>
<dbReference type="SUPFAM" id="SSF53474">
    <property type="entry name" value="alpha/beta-Hydrolases"/>
    <property type="match status" value="1"/>
</dbReference>
<dbReference type="KEGG" id="scn:Solca_0196"/>
<evidence type="ECO:0000313" key="4">
    <source>
        <dbReference type="Proteomes" id="UP000007590"/>
    </source>
</evidence>
<dbReference type="AlphaFoldDB" id="H8KNT2"/>
<name>H8KNT2_SOLCM</name>
<dbReference type="InterPro" id="IPR026444">
    <property type="entry name" value="Secre_tail"/>
</dbReference>
<feature type="domain" description="Secretion system C-terminal sorting" evidence="1">
    <location>
        <begin position="900"/>
        <end position="980"/>
    </location>
</feature>
<evidence type="ECO:0000313" key="3">
    <source>
        <dbReference type="EMBL" id="AFD05343.1"/>
    </source>
</evidence>
<gene>
    <name evidence="3" type="ordered locus">Solca_0196</name>
</gene>
<dbReference type="STRING" id="929556.Solca_0196"/>
<dbReference type="EMBL" id="CP003349">
    <property type="protein sequence ID" value="AFD05343.1"/>
    <property type="molecule type" value="Genomic_DNA"/>
</dbReference>
<dbReference type="InterPro" id="IPR029058">
    <property type="entry name" value="AB_hydrolase_fold"/>
</dbReference>
<accession>H8KNT2</accession>
<proteinExistence type="predicted"/>
<reference evidence="3" key="1">
    <citation type="submission" date="2012-02" db="EMBL/GenBank/DDBJ databases">
        <title>The complete genome of Solitalea canadensis DSM 3403.</title>
        <authorList>
            <consortium name="US DOE Joint Genome Institute (JGI-PGF)"/>
            <person name="Lucas S."/>
            <person name="Copeland A."/>
            <person name="Lapidus A."/>
            <person name="Glavina del Rio T."/>
            <person name="Dalin E."/>
            <person name="Tice H."/>
            <person name="Bruce D."/>
            <person name="Goodwin L."/>
            <person name="Pitluck S."/>
            <person name="Peters L."/>
            <person name="Ovchinnikova G."/>
            <person name="Lu M."/>
            <person name="Kyrpides N."/>
            <person name="Mavromatis K."/>
            <person name="Ivanova N."/>
            <person name="Brettin T."/>
            <person name="Detter J.C."/>
            <person name="Han C."/>
            <person name="Larimer F."/>
            <person name="Land M."/>
            <person name="Hauser L."/>
            <person name="Markowitz V."/>
            <person name="Cheng J.-F."/>
            <person name="Hugenholtz P."/>
            <person name="Woyke T."/>
            <person name="Wu D."/>
            <person name="Spring S."/>
            <person name="Schroeder M."/>
            <person name="Kopitz M."/>
            <person name="Brambilla E."/>
            <person name="Klenk H.-P."/>
            <person name="Eisen J.A."/>
        </authorList>
    </citation>
    <scope>NUCLEOTIDE SEQUENCE</scope>
    <source>
        <strain evidence="3">DSM 3403</strain>
    </source>
</reference>
<dbReference type="HOGENOM" id="CLU_010806_0_0_10"/>
<sequence length="991" mass="109055">MNLFEKPSKLLICLSGALCLLIWAFNLNAQVVPLSDISEGTHLSETNNILSPIDKSKIPTGILYDRVFNLAGLERFTGSLGSDTSDVDHFHQAYYEIYNSSYNVTGWKTPDQLDSDLMALFDASIHPIGIMYYNYNEIDTTSIQNNLLYFQNGQLFDVANRTSSPYLNKTTLVTSPLGPAQVEWETGLHTFKLDPAFILTNQSLNISNVTIDFNDGVGLRTLNLNGSIQVNYATPGEKVIKIDINLVGGTILKGTAILGIRQSNLPATTCNGFDIINITGLPFNASQYGGSTNAQSTGTGYIYYATGNCASKKITKPIIFLDGFDPKQKKRKDERTHSKIYSDFINTLVNVNGQDVKLGDKLRNDGYDIIIYDYDDGGDLIEKNALAVVQFLQTLYNNHQNTLLDDFVVIGPSYGSLVAQYALTYCEKNNIPHRTRLYISFDGPQQGANVPIGMQQMADYFTQKGLIAWLKPSLKNGLHHTNAARQMLVHHSNANSEIPAPDSFRGIFQSNLASIGEYPNQCRKVAIINGSNVALSNTLLNTCQEMVHFSMKKLLSSNKKLDWNAYSSAKTSRCESLSMLTDGWLIRLALGGQPKLKKLYTQPIAPNNGYDVAPGGYFEDTFSEYDGKVKLYANIAFGWIRRKEYRHNLNGTFMPSVSAADIRLQSINLNFPFNNLNLACEGITPFDRVYAPGVNEPHVSITSTNVSWFEKEIKGIPPPVPNGSIYTVTINGPTEIPCSSTVTLNASANSGVSTQYIWSFSSPNVDIVAGQGTSSIQVKSINSQPTDLTVTVSVNTKCGTGNTTRAIHSGSPTIPTITNISVTPYGAVNATVSTTAAPPYKWYVDGILVKTGYTKNEQSIPGGSCGYHMLTVDVTNNCGSTNSGPRPEYMYNRSCGMFSVYPNPSNDFLTINLINESTLQKSESSKNQTTKNVQLLDIQITLFDSKMLKVRQTKSNGENVHFNIADLVEGIYYLQIKKGSLLETMQVWVSH</sequence>
<feature type="domain" description="PKD-like" evidence="2">
    <location>
        <begin position="728"/>
        <end position="804"/>
    </location>
</feature>
<dbReference type="OrthoDB" id="4535652at2"/>
<evidence type="ECO:0000259" key="1">
    <source>
        <dbReference type="Pfam" id="PF18962"/>
    </source>
</evidence>
<keyword evidence="4" id="KW-1185">Reference proteome</keyword>
<dbReference type="Pfam" id="PF19408">
    <property type="entry name" value="PKD_6"/>
    <property type="match status" value="1"/>
</dbReference>